<proteinExistence type="predicted"/>
<feature type="transmembrane region" description="Helical" evidence="1">
    <location>
        <begin position="223"/>
        <end position="240"/>
    </location>
</feature>
<keyword evidence="1" id="KW-0472">Membrane</keyword>
<feature type="transmembrane region" description="Helical" evidence="1">
    <location>
        <begin position="62"/>
        <end position="80"/>
    </location>
</feature>
<gene>
    <name evidence="2" type="ORF">E5R92_03975</name>
</gene>
<accession>A0A6H1Q287</accession>
<keyword evidence="1" id="KW-1133">Transmembrane helix</keyword>
<evidence type="ECO:0000313" key="2">
    <source>
        <dbReference type="EMBL" id="QIZ20938.1"/>
    </source>
</evidence>
<sequence>MNIQTLYKTSNTICVLLLLSVLIYSLDYSFGFILNKQFPDIYIFTFGSMYEGWKEEIWMENGLIEILQELILFFTILYLLKFFYKLKNTTHKIIKVFIILEILGLSYFFLEEISWGQHLINYKTPLFIENINHQKEFNLHNISNLFNELPKSLVFIWCGLSIFFLKTFKPKIKDIYYILINPDKNLIKISITLLIFTIPNLIVSNFDLIDYQDLHLRDDFEAIGYNLKMLFTIILSFNFFRLSELHEFIFAYYFLWHSIFLKENIFNK</sequence>
<keyword evidence="1" id="KW-0812">Transmembrane</keyword>
<feature type="transmembrane region" description="Helical" evidence="1">
    <location>
        <begin position="92"/>
        <end position="110"/>
    </location>
</feature>
<evidence type="ECO:0000313" key="3">
    <source>
        <dbReference type="Proteomes" id="UP000501094"/>
    </source>
</evidence>
<organism evidence="2 3">
    <name type="scientific">Candidatus Pelagibacter giovannonii</name>
    <dbReference type="NCBI Taxonomy" id="2563896"/>
    <lineage>
        <taxon>Bacteria</taxon>
        <taxon>Pseudomonadati</taxon>
        <taxon>Pseudomonadota</taxon>
        <taxon>Alphaproteobacteria</taxon>
        <taxon>Candidatus Pelagibacterales</taxon>
        <taxon>Candidatus Pelagibacteraceae</taxon>
        <taxon>Candidatus Pelagibacter</taxon>
    </lineage>
</organism>
<feature type="transmembrane region" description="Helical" evidence="1">
    <location>
        <begin position="186"/>
        <end position="203"/>
    </location>
</feature>
<dbReference type="EMBL" id="CP038852">
    <property type="protein sequence ID" value="QIZ20938.1"/>
    <property type="molecule type" value="Genomic_DNA"/>
</dbReference>
<feature type="transmembrane region" description="Helical" evidence="1">
    <location>
        <begin position="149"/>
        <end position="165"/>
    </location>
</feature>
<dbReference type="AlphaFoldDB" id="A0A6H1Q287"/>
<name>A0A6H1Q287_9PROT</name>
<protein>
    <submittedName>
        <fullName evidence="2">Uncharacterized protein</fullName>
    </submittedName>
</protein>
<keyword evidence="3" id="KW-1185">Reference proteome</keyword>
<dbReference type="KEGG" id="peg:E5R92_03975"/>
<dbReference type="RefSeq" id="WP_168606812.1">
    <property type="nucleotide sequence ID" value="NZ_CP038852.1"/>
</dbReference>
<evidence type="ECO:0000256" key="1">
    <source>
        <dbReference type="SAM" id="Phobius"/>
    </source>
</evidence>
<dbReference type="Proteomes" id="UP000501094">
    <property type="component" value="Chromosome"/>
</dbReference>
<feature type="transmembrane region" description="Helical" evidence="1">
    <location>
        <begin position="12"/>
        <end position="34"/>
    </location>
</feature>
<reference evidence="2 3" key="1">
    <citation type="journal article" date="2020" name="Nat. Microbiol.">
        <title>Lysogenic host-virus interactions in SAR11 marine bacteria.</title>
        <authorList>
            <person name="Morris R.M."/>
            <person name="Cain K.R."/>
            <person name="Hvorecny K.L."/>
            <person name="Kollman J.M."/>
        </authorList>
    </citation>
    <scope>NUCLEOTIDE SEQUENCE [LARGE SCALE GENOMIC DNA]</scope>
    <source>
        <strain evidence="2 3">NP1</strain>
    </source>
</reference>